<feature type="transmembrane region" description="Helical" evidence="5">
    <location>
        <begin position="51"/>
        <end position="70"/>
    </location>
</feature>
<evidence type="ECO:0000313" key="7">
    <source>
        <dbReference type="Proteomes" id="UP000774617"/>
    </source>
</evidence>
<feature type="transmembrane region" description="Helical" evidence="5">
    <location>
        <begin position="82"/>
        <end position="104"/>
    </location>
</feature>
<organism evidence="6 7">
    <name type="scientific">Macrophomina phaseolina</name>
    <dbReference type="NCBI Taxonomy" id="35725"/>
    <lineage>
        <taxon>Eukaryota</taxon>
        <taxon>Fungi</taxon>
        <taxon>Dikarya</taxon>
        <taxon>Ascomycota</taxon>
        <taxon>Pezizomycotina</taxon>
        <taxon>Dothideomycetes</taxon>
        <taxon>Dothideomycetes incertae sedis</taxon>
        <taxon>Botryosphaeriales</taxon>
        <taxon>Botryosphaeriaceae</taxon>
        <taxon>Macrophomina</taxon>
    </lineage>
</organism>
<feature type="transmembrane region" description="Helical" evidence="5">
    <location>
        <begin position="240"/>
        <end position="260"/>
    </location>
</feature>
<gene>
    <name evidence="6" type="ORF">B0J12DRAFT_768690</name>
</gene>
<sequence>MSASTLSARGIAPFDLFPYNPSAPAAWAFVVLFGLAAAVHFVYLIPLRAWFFIPFVLGCIGETFGYYGRAMAHDNIRDGGPYLLQMMLILASPPFLAASIYMTLGRVVRALDAEHHALVRTRWLTKFYVLVDVACFVMQIMGSAMQASGDPAGIAQGMHIVLGGLIFQFVVFVLFVGMAGGFHAKLAREPTGVSMRVGVEGLWQRCMWALYVASGLVLVRNGFRIVEFADKSQRVAKTEALLYVFDAALMFLVAVVLAVVHPGRLTRAVRKLGGDLHDEDSEYVPLDGGRK</sequence>
<proteinExistence type="predicted"/>
<evidence type="ECO:0000256" key="4">
    <source>
        <dbReference type="ARBA" id="ARBA00023136"/>
    </source>
</evidence>
<evidence type="ECO:0000256" key="3">
    <source>
        <dbReference type="ARBA" id="ARBA00022989"/>
    </source>
</evidence>
<dbReference type="Proteomes" id="UP000774617">
    <property type="component" value="Unassembled WGS sequence"/>
</dbReference>
<keyword evidence="2 5" id="KW-0812">Transmembrane</keyword>
<keyword evidence="4 5" id="KW-0472">Membrane</keyword>
<dbReference type="EMBL" id="JAGTJR010000046">
    <property type="protein sequence ID" value="KAH7030082.1"/>
    <property type="molecule type" value="Genomic_DNA"/>
</dbReference>
<name>A0ABQ8FYC2_9PEZI</name>
<comment type="caution">
    <text evidence="6">The sequence shown here is derived from an EMBL/GenBank/DDBJ whole genome shotgun (WGS) entry which is preliminary data.</text>
</comment>
<evidence type="ECO:0000313" key="6">
    <source>
        <dbReference type="EMBL" id="KAH7030082.1"/>
    </source>
</evidence>
<evidence type="ECO:0000256" key="2">
    <source>
        <dbReference type="ARBA" id="ARBA00022692"/>
    </source>
</evidence>
<comment type="subcellular location">
    <subcellularLocation>
        <location evidence="1">Membrane</location>
        <topology evidence="1">Multi-pass membrane protein</topology>
    </subcellularLocation>
</comment>
<feature type="transmembrane region" description="Helical" evidence="5">
    <location>
        <begin position="25"/>
        <end position="44"/>
    </location>
</feature>
<evidence type="ECO:0000256" key="5">
    <source>
        <dbReference type="SAM" id="Phobius"/>
    </source>
</evidence>
<reference evidence="6 7" key="1">
    <citation type="journal article" date="2021" name="Nat. Commun.">
        <title>Genetic determinants of endophytism in the Arabidopsis root mycobiome.</title>
        <authorList>
            <person name="Mesny F."/>
            <person name="Miyauchi S."/>
            <person name="Thiergart T."/>
            <person name="Pickel B."/>
            <person name="Atanasova L."/>
            <person name="Karlsson M."/>
            <person name="Huettel B."/>
            <person name="Barry K.W."/>
            <person name="Haridas S."/>
            <person name="Chen C."/>
            <person name="Bauer D."/>
            <person name="Andreopoulos W."/>
            <person name="Pangilinan J."/>
            <person name="LaButti K."/>
            <person name="Riley R."/>
            <person name="Lipzen A."/>
            <person name="Clum A."/>
            <person name="Drula E."/>
            <person name="Henrissat B."/>
            <person name="Kohler A."/>
            <person name="Grigoriev I.V."/>
            <person name="Martin F.M."/>
            <person name="Hacquard S."/>
        </authorList>
    </citation>
    <scope>NUCLEOTIDE SEQUENCE [LARGE SCALE GENOMIC DNA]</scope>
    <source>
        <strain evidence="6 7">MPI-SDFR-AT-0080</strain>
    </source>
</reference>
<feature type="transmembrane region" description="Helical" evidence="5">
    <location>
        <begin position="125"/>
        <end position="145"/>
    </location>
</feature>
<dbReference type="PANTHER" id="PTHR31465:SF17">
    <property type="entry name" value="DOMAIN PROTEIN, PUTATIVE (AFU_ORTHOLOGUE AFUA_5G09900)-RELATED"/>
    <property type="match status" value="1"/>
</dbReference>
<dbReference type="Pfam" id="PF04479">
    <property type="entry name" value="RTA1"/>
    <property type="match status" value="1"/>
</dbReference>
<keyword evidence="3 5" id="KW-1133">Transmembrane helix</keyword>
<keyword evidence="7" id="KW-1185">Reference proteome</keyword>
<dbReference type="PANTHER" id="PTHR31465">
    <property type="entry name" value="PROTEIN RTA1-RELATED"/>
    <property type="match status" value="1"/>
</dbReference>
<dbReference type="InterPro" id="IPR007568">
    <property type="entry name" value="RTA1"/>
</dbReference>
<evidence type="ECO:0000256" key="1">
    <source>
        <dbReference type="ARBA" id="ARBA00004141"/>
    </source>
</evidence>
<feature type="transmembrane region" description="Helical" evidence="5">
    <location>
        <begin position="157"/>
        <end position="182"/>
    </location>
</feature>
<protein>
    <submittedName>
        <fullName evidence="6">RTA1 domain protein</fullName>
    </submittedName>
</protein>
<accession>A0ABQ8FYC2</accession>